<name>A0AAD1X7G5_EUPCR</name>
<keyword evidence="2" id="KW-1185">Reference proteome</keyword>
<organism evidence="1 2">
    <name type="scientific">Euplotes crassus</name>
    <dbReference type="NCBI Taxonomy" id="5936"/>
    <lineage>
        <taxon>Eukaryota</taxon>
        <taxon>Sar</taxon>
        <taxon>Alveolata</taxon>
        <taxon>Ciliophora</taxon>
        <taxon>Intramacronucleata</taxon>
        <taxon>Spirotrichea</taxon>
        <taxon>Hypotrichia</taxon>
        <taxon>Euplotida</taxon>
        <taxon>Euplotidae</taxon>
        <taxon>Moneuplotes</taxon>
    </lineage>
</organism>
<accession>A0AAD1X7G5</accession>
<proteinExistence type="predicted"/>
<dbReference type="Proteomes" id="UP001295684">
    <property type="component" value="Unassembled WGS sequence"/>
</dbReference>
<protein>
    <submittedName>
        <fullName evidence="1">Uncharacterized protein</fullName>
    </submittedName>
</protein>
<reference evidence="1" key="1">
    <citation type="submission" date="2023-07" db="EMBL/GenBank/DDBJ databases">
        <authorList>
            <consortium name="AG Swart"/>
            <person name="Singh M."/>
            <person name="Singh A."/>
            <person name="Seah K."/>
            <person name="Emmerich C."/>
        </authorList>
    </citation>
    <scope>NUCLEOTIDE SEQUENCE</scope>
    <source>
        <strain evidence="1">DP1</strain>
    </source>
</reference>
<evidence type="ECO:0000313" key="1">
    <source>
        <dbReference type="EMBL" id="CAI2360526.1"/>
    </source>
</evidence>
<evidence type="ECO:0000313" key="2">
    <source>
        <dbReference type="Proteomes" id="UP001295684"/>
    </source>
</evidence>
<dbReference type="EMBL" id="CAMPGE010001725">
    <property type="protein sequence ID" value="CAI2360526.1"/>
    <property type="molecule type" value="Genomic_DNA"/>
</dbReference>
<dbReference type="AlphaFoldDB" id="A0AAD1X7G5"/>
<gene>
    <name evidence="1" type="ORF">ECRASSUSDP1_LOCUS1830</name>
</gene>
<comment type="caution">
    <text evidence="1">The sequence shown here is derived from an EMBL/GenBank/DDBJ whole genome shotgun (WGS) entry which is preliminary data.</text>
</comment>
<sequence>MTSNWDFNRMFQKKVKRILNECKQGSPPKKRVIGYSFSLASRNSAFNQTIGGTRAFANLGPGYYDSSQDMRTTFMSNSPSYSFNKEDPYLCKRMSKKGSHNDKLIKRLKERLQRNRSHSVERIRSSQFQRFSRSKRFTSTMKDELLRLQKTRDFSKKNFIKINIKNQPDQGKVKVLRQICKKNRQEREKLAKENAKTRFNHEILKKKKMIAVRNALFSKN</sequence>